<sequence>MPIRITILIKKLDTVSTEDFHSYWSTKHPSIFLSVPTAQKLLLRYSQYHISRPLTTALRKGAHMPCLEPEFDGAAEFLVESLEDFGAIFADPIYESVVVPDEESFLKRGESMVFVGEEEMKWVDGKAAEGVVLK</sequence>
<reference evidence="3 4" key="1">
    <citation type="submission" date="2016-05" db="EMBL/GenBank/DDBJ databases">
        <title>Comparative analysis of secretome profiles of manganese(II)-oxidizing ascomycete fungi.</title>
        <authorList>
            <consortium name="DOE Joint Genome Institute"/>
            <person name="Zeiner C.A."/>
            <person name="Purvine S.O."/>
            <person name="Zink E.M."/>
            <person name="Wu S."/>
            <person name="Pasa-Tolic L."/>
            <person name="Chaput D.L."/>
            <person name="Haridas S."/>
            <person name="Grigoriev I.V."/>
            <person name="Santelli C.M."/>
            <person name="Hansel C.M."/>
        </authorList>
    </citation>
    <scope>NUCLEOTIDE SEQUENCE [LARGE SCALE GENOMIC DNA]</scope>
    <source>
        <strain evidence="3 4">AP3s5-JAC2a</strain>
    </source>
</reference>
<name>A0A177CZI5_9PLEO</name>
<dbReference type="SUPFAM" id="SSF54909">
    <property type="entry name" value="Dimeric alpha+beta barrel"/>
    <property type="match status" value="1"/>
</dbReference>
<dbReference type="AlphaFoldDB" id="A0A177CZI5"/>
<keyword evidence="4" id="KW-1185">Reference proteome</keyword>
<dbReference type="RefSeq" id="XP_018042677.1">
    <property type="nucleotide sequence ID" value="XM_018177290.1"/>
</dbReference>
<dbReference type="Pfam" id="PF07110">
    <property type="entry name" value="EthD"/>
    <property type="match status" value="1"/>
</dbReference>
<proteinExistence type="inferred from homology"/>
<accession>A0A177CZI5</accession>
<feature type="domain" description="EthD" evidence="2">
    <location>
        <begin position="14"/>
        <end position="107"/>
    </location>
</feature>
<dbReference type="Gene3D" id="3.30.70.100">
    <property type="match status" value="1"/>
</dbReference>
<dbReference type="InterPro" id="IPR009799">
    <property type="entry name" value="EthD_dom"/>
</dbReference>
<organism evidence="3 4">
    <name type="scientific">Paraphaeosphaeria sporulosa</name>
    <dbReference type="NCBI Taxonomy" id="1460663"/>
    <lineage>
        <taxon>Eukaryota</taxon>
        <taxon>Fungi</taxon>
        <taxon>Dikarya</taxon>
        <taxon>Ascomycota</taxon>
        <taxon>Pezizomycotina</taxon>
        <taxon>Dothideomycetes</taxon>
        <taxon>Pleosporomycetidae</taxon>
        <taxon>Pleosporales</taxon>
        <taxon>Massarineae</taxon>
        <taxon>Didymosphaeriaceae</taxon>
        <taxon>Paraphaeosphaeria</taxon>
    </lineage>
</organism>
<comment type="similarity">
    <text evidence="1">Belongs to the tpcK family.</text>
</comment>
<dbReference type="GeneID" id="28760776"/>
<dbReference type="InParanoid" id="A0A177CZI5"/>
<evidence type="ECO:0000313" key="3">
    <source>
        <dbReference type="EMBL" id="OAG12312.1"/>
    </source>
</evidence>
<evidence type="ECO:0000259" key="2">
    <source>
        <dbReference type="Pfam" id="PF07110"/>
    </source>
</evidence>
<dbReference type="STRING" id="1460663.A0A177CZI5"/>
<dbReference type="OrthoDB" id="3183782at2759"/>
<gene>
    <name evidence="3" type="ORF">CC84DRAFT_1159656</name>
</gene>
<dbReference type="GO" id="GO:0016491">
    <property type="term" value="F:oxidoreductase activity"/>
    <property type="evidence" value="ECO:0007669"/>
    <property type="project" value="InterPro"/>
</dbReference>
<protein>
    <recommendedName>
        <fullName evidence="2">EthD domain-containing protein</fullName>
    </recommendedName>
</protein>
<evidence type="ECO:0000313" key="4">
    <source>
        <dbReference type="Proteomes" id="UP000077069"/>
    </source>
</evidence>
<evidence type="ECO:0000256" key="1">
    <source>
        <dbReference type="ARBA" id="ARBA00005986"/>
    </source>
</evidence>
<dbReference type="Proteomes" id="UP000077069">
    <property type="component" value="Unassembled WGS sequence"/>
</dbReference>
<dbReference type="InterPro" id="IPR011008">
    <property type="entry name" value="Dimeric_a/b-barrel"/>
</dbReference>
<dbReference type="EMBL" id="KV441548">
    <property type="protein sequence ID" value="OAG12312.1"/>
    <property type="molecule type" value="Genomic_DNA"/>
</dbReference>